<dbReference type="InterPro" id="IPR003848">
    <property type="entry name" value="DUF218"/>
</dbReference>
<dbReference type="CDD" id="cd06259">
    <property type="entry name" value="YdcF-like"/>
    <property type="match status" value="1"/>
</dbReference>
<sequence length="193" mass="22817">MTEREIFMALVDGDSIQPSDAIILLEGDGFNRYHHATQLYKVGFAPIIVFSGGITNYDYGSYPYEKIKPLMLEQGVLESDLYHESTSLNTKQQADEIIKLCIIREWKRIILVGSHYHQYRAYLTFLKSMADANVRFLIYNSPVRNLMWFSSDFWGNRFDCLQREFERIDLYYDKGDLASYKDAIEYQRWKEKQ</sequence>
<dbReference type="Pfam" id="PF02698">
    <property type="entry name" value="DUF218"/>
    <property type="match status" value="1"/>
</dbReference>
<evidence type="ECO:0000259" key="1">
    <source>
        <dbReference type="Pfam" id="PF02698"/>
    </source>
</evidence>
<comment type="caution">
    <text evidence="2">The sequence shown here is derived from an EMBL/GenBank/DDBJ whole genome shotgun (WGS) entry which is preliminary data.</text>
</comment>
<dbReference type="RefSeq" id="WP_234058777.1">
    <property type="nucleotide sequence ID" value="NZ_JAGJHI010000033.1"/>
</dbReference>
<feature type="domain" description="DUF218" evidence="1">
    <location>
        <begin position="20"/>
        <end position="128"/>
    </location>
</feature>
<evidence type="ECO:0000313" key="3">
    <source>
        <dbReference type="Proteomes" id="UP001075704"/>
    </source>
</evidence>
<name>A0ABD4VSB9_BACFG</name>
<organism evidence="2 3">
    <name type="scientific">Bacteroides fragilis</name>
    <dbReference type="NCBI Taxonomy" id="817"/>
    <lineage>
        <taxon>Bacteria</taxon>
        <taxon>Pseudomonadati</taxon>
        <taxon>Bacteroidota</taxon>
        <taxon>Bacteroidia</taxon>
        <taxon>Bacteroidales</taxon>
        <taxon>Bacteroidaceae</taxon>
        <taxon>Bacteroides</taxon>
    </lineage>
</organism>
<dbReference type="PANTHER" id="PTHR30336">
    <property type="entry name" value="INNER MEMBRANE PROTEIN, PROBABLE PERMEASE"/>
    <property type="match status" value="1"/>
</dbReference>
<accession>A0ABD4VSB9</accession>
<dbReference type="EMBL" id="JAPUAC010000005">
    <property type="protein sequence ID" value="MCZ2654294.1"/>
    <property type="molecule type" value="Genomic_DNA"/>
</dbReference>
<dbReference type="AlphaFoldDB" id="A0ABD4VSB9"/>
<gene>
    <name evidence="2" type="ORF">O1422_08960</name>
</gene>
<dbReference type="Gene3D" id="3.40.50.620">
    <property type="entry name" value="HUPs"/>
    <property type="match status" value="1"/>
</dbReference>
<evidence type="ECO:0000313" key="2">
    <source>
        <dbReference type="EMBL" id="MCZ2654294.1"/>
    </source>
</evidence>
<dbReference type="PANTHER" id="PTHR30336:SF20">
    <property type="entry name" value="DUF218 DOMAIN-CONTAINING PROTEIN"/>
    <property type="match status" value="1"/>
</dbReference>
<dbReference type="Proteomes" id="UP001075704">
    <property type="component" value="Unassembled WGS sequence"/>
</dbReference>
<reference evidence="2" key="1">
    <citation type="submission" date="2022-12" db="EMBL/GenBank/DDBJ databases">
        <title>Development of a Multilocus Sequence Typing Scheme for Bacteroides fragilis Based on Whole Genome Sequencing Data and Clinical Application.</title>
        <authorList>
            <person name="Nielsen F.D."/>
            <person name="Justesen U.S."/>
        </authorList>
    </citation>
    <scope>NUCLEOTIDE SEQUENCE</scope>
    <source>
        <strain evidence="2">BF_BC_ODE_DK_2015_2</strain>
    </source>
</reference>
<dbReference type="InterPro" id="IPR051599">
    <property type="entry name" value="Cell_Envelope_Assoc"/>
</dbReference>
<dbReference type="InterPro" id="IPR014729">
    <property type="entry name" value="Rossmann-like_a/b/a_fold"/>
</dbReference>
<proteinExistence type="predicted"/>
<protein>
    <submittedName>
        <fullName evidence="2">YdcF family protein</fullName>
    </submittedName>
</protein>